<dbReference type="InterPro" id="IPR001690">
    <property type="entry name" value="Autoind_synthase"/>
</dbReference>
<reference evidence="4 6" key="2">
    <citation type="submission" date="2018-03" db="EMBL/GenBank/DDBJ databases">
        <title>Genomic Encyclopedia of Archaeal and Bacterial Type Strains, Phase II (KMG-II): from individual species to whole genera.</title>
        <authorList>
            <person name="Goeker M."/>
        </authorList>
    </citation>
    <scope>NUCLEOTIDE SEQUENCE [LARGE SCALE GENOMIC DNA]</scope>
    <source>
        <strain evidence="4 6">DSM 25227</strain>
    </source>
</reference>
<evidence type="ECO:0000313" key="6">
    <source>
        <dbReference type="Proteomes" id="UP000245839"/>
    </source>
</evidence>
<keyword evidence="3" id="KW-0673">Quorum sensing</keyword>
<sequence length="221" mass="24598">MRSVTFDMSTMHLHGSAFYDFLKLRKSFFVDQLGWRLPTDGIVEMDQYDTPLAKYSIVLEGGQVIGGARCQPCDASWGIYTYMLNDFSRGLMAGGPSIGFDPAAYPPEKTWEGTRLVVSDHLRSRLRRMQCLALIIDGLVRIVTQAGGTSFLTLSPLPLQRTAALVGLQIDRLTYPVVSEDDGREYAVFRCKAERALGRLAELGIDAELGEVIETRLNRIS</sequence>
<dbReference type="PROSITE" id="PS51187">
    <property type="entry name" value="AUTOINDUCER_SYNTH_2"/>
    <property type="match status" value="1"/>
</dbReference>
<dbReference type="OrthoDB" id="6169313at2"/>
<dbReference type="GO" id="GO:0009372">
    <property type="term" value="P:quorum sensing"/>
    <property type="evidence" value="ECO:0007669"/>
    <property type="project" value="UniProtKB-UniRule"/>
</dbReference>
<dbReference type="Proteomes" id="UP000245839">
    <property type="component" value="Unassembled WGS sequence"/>
</dbReference>
<protein>
    <recommendedName>
        <fullName evidence="1">acyl-homoserine-lactone synthase</fullName>
        <ecNumber evidence="1">2.3.1.184</ecNumber>
    </recommendedName>
</protein>
<organism evidence="5 7">
    <name type="scientific">Jannaschia seohaensis</name>
    <dbReference type="NCBI Taxonomy" id="475081"/>
    <lineage>
        <taxon>Bacteria</taxon>
        <taxon>Pseudomonadati</taxon>
        <taxon>Pseudomonadota</taxon>
        <taxon>Alphaproteobacteria</taxon>
        <taxon>Rhodobacterales</taxon>
        <taxon>Roseobacteraceae</taxon>
        <taxon>Jannaschia</taxon>
    </lineage>
</organism>
<evidence type="ECO:0000256" key="2">
    <source>
        <dbReference type="ARBA" id="ARBA00048576"/>
    </source>
</evidence>
<name>A0A2Y9ANB2_9RHOB</name>
<evidence type="ECO:0000313" key="5">
    <source>
        <dbReference type="EMBL" id="SSA46014.1"/>
    </source>
</evidence>
<dbReference type="Pfam" id="PF00765">
    <property type="entry name" value="Autoind_synth"/>
    <property type="match status" value="1"/>
</dbReference>
<proteinExistence type="inferred from homology"/>
<keyword evidence="6" id="KW-1185">Reference proteome</keyword>
<dbReference type="InterPro" id="IPR018311">
    <property type="entry name" value="Autoind_synth_CS"/>
</dbReference>
<dbReference type="RefSeq" id="WP_109564439.1">
    <property type="nucleotide sequence ID" value="NZ_QGDJ01000004.1"/>
</dbReference>
<reference evidence="5 7" key="1">
    <citation type="submission" date="2016-10" db="EMBL/GenBank/DDBJ databases">
        <authorList>
            <person name="Cai Z."/>
        </authorList>
    </citation>
    <scope>NUCLEOTIDE SEQUENCE [LARGE SCALE GENOMIC DNA]</scope>
    <source>
        <strain evidence="5 7">DSM 25227</strain>
    </source>
</reference>
<dbReference type="EC" id="2.3.1.184" evidence="1"/>
<evidence type="ECO:0000313" key="4">
    <source>
        <dbReference type="EMBL" id="PWJ19352.1"/>
    </source>
</evidence>
<dbReference type="EMBL" id="UETC01000004">
    <property type="protein sequence ID" value="SSA46014.1"/>
    <property type="molecule type" value="Genomic_DNA"/>
</dbReference>
<evidence type="ECO:0000313" key="7">
    <source>
        <dbReference type="Proteomes" id="UP000251571"/>
    </source>
</evidence>
<evidence type="ECO:0000256" key="1">
    <source>
        <dbReference type="ARBA" id="ARBA00012340"/>
    </source>
</evidence>
<gene>
    <name evidence="4" type="ORF">BCF38_104288</name>
    <name evidence="5" type="ORF">SAMN05421539_104288</name>
</gene>
<comment type="similarity">
    <text evidence="3">Belongs to the autoinducer synthase family.</text>
</comment>
<dbReference type="AlphaFoldDB" id="A0A2Y9ANB2"/>
<dbReference type="GO" id="GO:0061579">
    <property type="term" value="F:N-acyl homoserine lactone synthase activity"/>
    <property type="evidence" value="ECO:0007669"/>
    <property type="project" value="UniProtKB-EC"/>
</dbReference>
<dbReference type="EMBL" id="QGDJ01000004">
    <property type="protein sequence ID" value="PWJ19352.1"/>
    <property type="molecule type" value="Genomic_DNA"/>
</dbReference>
<evidence type="ECO:0000256" key="3">
    <source>
        <dbReference type="PROSITE-ProRule" id="PRU00533"/>
    </source>
</evidence>
<dbReference type="Proteomes" id="UP000251571">
    <property type="component" value="Unassembled WGS sequence"/>
</dbReference>
<keyword evidence="3" id="KW-0071">Autoinducer synthesis</keyword>
<accession>A0A2Y9ANB2</accession>
<dbReference type="InterPro" id="IPR016181">
    <property type="entry name" value="Acyl_CoA_acyltransferase"/>
</dbReference>
<dbReference type="PROSITE" id="PS00949">
    <property type="entry name" value="AUTOINDUCER_SYNTH_1"/>
    <property type="match status" value="1"/>
</dbReference>
<dbReference type="Gene3D" id="3.40.630.30">
    <property type="match status" value="1"/>
</dbReference>
<comment type="catalytic activity">
    <reaction evidence="2">
        <text>a fatty acyl-[ACP] + S-adenosyl-L-methionine = an N-acyl-L-homoserine lactone + S-methyl-5'-thioadenosine + holo-[ACP] + H(+)</text>
        <dbReference type="Rhea" id="RHEA:10096"/>
        <dbReference type="Rhea" id="RHEA-COMP:9685"/>
        <dbReference type="Rhea" id="RHEA-COMP:14125"/>
        <dbReference type="ChEBI" id="CHEBI:15378"/>
        <dbReference type="ChEBI" id="CHEBI:17509"/>
        <dbReference type="ChEBI" id="CHEBI:55474"/>
        <dbReference type="ChEBI" id="CHEBI:59789"/>
        <dbReference type="ChEBI" id="CHEBI:64479"/>
        <dbReference type="ChEBI" id="CHEBI:138651"/>
        <dbReference type="EC" id="2.3.1.184"/>
    </reaction>
</comment>
<dbReference type="SUPFAM" id="SSF55729">
    <property type="entry name" value="Acyl-CoA N-acyltransferases (Nat)"/>
    <property type="match status" value="1"/>
</dbReference>